<accession>A0A2P2Q7Y3</accession>
<organism evidence="1">
    <name type="scientific">Rhizophora mucronata</name>
    <name type="common">Asiatic mangrove</name>
    <dbReference type="NCBI Taxonomy" id="61149"/>
    <lineage>
        <taxon>Eukaryota</taxon>
        <taxon>Viridiplantae</taxon>
        <taxon>Streptophyta</taxon>
        <taxon>Embryophyta</taxon>
        <taxon>Tracheophyta</taxon>
        <taxon>Spermatophyta</taxon>
        <taxon>Magnoliopsida</taxon>
        <taxon>eudicotyledons</taxon>
        <taxon>Gunneridae</taxon>
        <taxon>Pentapetalae</taxon>
        <taxon>rosids</taxon>
        <taxon>fabids</taxon>
        <taxon>Malpighiales</taxon>
        <taxon>Rhizophoraceae</taxon>
        <taxon>Rhizophora</taxon>
    </lineage>
</organism>
<evidence type="ECO:0000313" key="1">
    <source>
        <dbReference type="EMBL" id="MBX63092.1"/>
    </source>
</evidence>
<proteinExistence type="predicted"/>
<dbReference type="AlphaFoldDB" id="A0A2P2Q7Y3"/>
<reference evidence="1" key="1">
    <citation type="submission" date="2018-02" db="EMBL/GenBank/DDBJ databases">
        <title>Rhizophora mucronata_Transcriptome.</title>
        <authorList>
            <person name="Meera S.P."/>
            <person name="Sreeshan A."/>
            <person name="Augustine A."/>
        </authorList>
    </citation>
    <scope>NUCLEOTIDE SEQUENCE</scope>
    <source>
        <tissue evidence="1">Leaf</tissue>
    </source>
</reference>
<sequence length="29" mass="3383">MYLVHNINSTILGVGERLVLIRHIFFTLI</sequence>
<dbReference type="EMBL" id="GGEC01082608">
    <property type="protein sequence ID" value="MBX63092.1"/>
    <property type="molecule type" value="Transcribed_RNA"/>
</dbReference>
<protein>
    <submittedName>
        <fullName evidence="1">Uncharacterized protein</fullName>
    </submittedName>
</protein>
<name>A0A2P2Q7Y3_RHIMU</name>